<feature type="compositionally biased region" description="Basic and acidic residues" evidence="3">
    <location>
        <begin position="533"/>
        <end position="542"/>
    </location>
</feature>
<feature type="compositionally biased region" description="Polar residues" evidence="3">
    <location>
        <begin position="195"/>
        <end position="215"/>
    </location>
</feature>
<evidence type="ECO:0008006" key="6">
    <source>
        <dbReference type="Google" id="ProtNLM"/>
    </source>
</evidence>
<accession>A0ABD3NE32</accession>
<name>A0ABD3NE32_9STRA</name>
<dbReference type="SUPFAM" id="SSF47095">
    <property type="entry name" value="HMG-box"/>
    <property type="match status" value="1"/>
</dbReference>
<evidence type="ECO:0000256" key="1">
    <source>
        <dbReference type="ARBA" id="ARBA00023125"/>
    </source>
</evidence>
<feature type="compositionally biased region" description="Low complexity" evidence="3">
    <location>
        <begin position="1"/>
        <end position="12"/>
    </location>
</feature>
<feature type="region of interest" description="Disordered" evidence="3">
    <location>
        <begin position="52"/>
        <end position="83"/>
    </location>
</feature>
<dbReference type="PANTHER" id="PTHR48112">
    <property type="entry name" value="HIGH MOBILITY GROUP PROTEIN DSP1"/>
    <property type="match status" value="1"/>
</dbReference>
<evidence type="ECO:0000313" key="5">
    <source>
        <dbReference type="Proteomes" id="UP001530400"/>
    </source>
</evidence>
<feature type="coiled-coil region" evidence="2">
    <location>
        <begin position="143"/>
        <end position="170"/>
    </location>
</feature>
<dbReference type="AlphaFoldDB" id="A0ABD3NE32"/>
<feature type="compositionally biased region" description="Low complexity" evidence="3">
    <location>
        <begin position="64"/>
        <end position="75"/>
    </location>
</feature>
<dbReference type="Proteomes" id="UP001530400">
    <property type="component" value="Unassembled WGS sequence"/>
</dbReference>
<evidence type="ECO:0000256" key="2">
    <source>
        <dbReference type="SAM" id="Coils"/>
    </source>
</evidence>
<protein>
    <recommendedName>
        <fullName evidence="6">HMG box domain-containing protein</fullName>
    </recommendedName>
</protein>
<gene>
    <name evidence="4" type="ORF">ACHAWO_009231</name>
</gene>
<reference evidence="4 5" key="1">
    <citation type="submission" date="2024-10" db="EMBL/GenBank/DDBJ databases">
        <title>Updated reference genomes for cyclostephanoid diatoms.</title>
        <authorList>
            <person name="Roberts W.R."/>
            <person name="Alverson A.J."/>
        </authorList>
    </citation>
    <scope>NUCLEOTIDE SEQUENCE [LARGE SCALE GENOMIC DNA]</scope>
    <source>
        <strain evidence="4 5">AJA010-31</strain>
    </source>
</reference>
<dbReference type="Gene3D" id="1.10.30.10">
    <property type="entry name" value="High mobility group box domain"/>
    <property type="match status" value="1"/>
</dbReference>
<organism evidence="4 5">
    <name type="scientific">Cyclotella atomus</name>
    <dbReference type="NCBI Taxonomy" id="382360"/>
    <lineage>
        <taxon>Eukaryota</taxon>
        <taxon>Sar</taxon>
        <taxon>Stramenopiles</taxon>
        <taxon>Ochrophyta</taxon>
        <taxon>Bacillariophyta</taxon>
        <taxon>Coscinodiscophyceae</taxon>
        <taxon>Thalassiosirophycidae</taxon>
        <taxon>Stephanodiscales</taxon>
        <taxon>Stephanodiscaceae</taxon>
        <taxon>Cyclotella</taxon>
    </lineage>
</organism>
<feature type="region of interest" description="Disordered" evidence="3">
    <location>
        <begin position="511"/>
        <end position="551"/>
    </location>
</feature>
<feature type="region of interest" description="Disordered" evidence="3">
    <location>
        <begin position="175"/>
        <end position="215"/>
    </location>
</feature>
<feature type="region of interest" description="Disordered" evidence="3">
    <location>
        <begin position="1"/>
        <end position="36"/>
    </location>
</feature>
<keyword evidence="5" id="KW-1185">Reference proteome</keyword>
<evidence type="ECO:0000256" key="3">
    <source>
        <dbReference type="SAM" id="MobiDB-lite"/>
    </source>
</evidence>
<dbReference type="InterPro" id="IPR050342">
    <property type="entry name" value="HMGB"/>
</dbReference>
<comment type="caution">
    <text evidence="4">The sequence shown here is derived from an EMBL/GenBank/DDBJ whole genome shotgun (WGS) entry which is preliminary data.</text>
</comment>
<dbReference type="GO" id="GO:0003677">
    <property type="term" value="F:DNA binding"/>
    <property type="evidence" value="ECO:0007669"/>
    <property type="project" value="UniProtKB-KW"/>
</dbReference>
<sequence length="566" mass="63020">MSQQQRQLSSLRPDAEDDESAKIGKDGIPPKPKRPLTVYNLFGTLERNYIVQSSQKRAPDPLQSSSTEGTTSESSPGAIDPYLESRPAKYRDIVLPHDWYKVGRNRIQRKFYQAHGVIEFQGLSKVVKDGWGQVDDETRQFLQTIYDRELAEYKNEMKEYEKLYGKAALDSQKKVYNKRRKADATKPAAKRLSPRDQSVQVLQQHPRTSTVSDTASHMTPVLHVNPQASIANDATGLLSQGSNTSSTYNQWNQPFNPYVENWQMNPYPSEIGYVGNLPFYGNSLSSTGPRLYQPQNSSHHFGFQPTTNHYISSSNTDGSGYDTLQNCTAGYSGSGTPSTSYFPFNQSPSTTFQMGNSLDSSWGSSIGPNNRGTSFGIQAAGMSNTATHSASDQSMSNQASGLDNAYMHARMLINNDALDNHIHPLMQVPTQQPQHESRASFPVWPHLSVTDDIPTFDEQLSESNYFGNQSTTTATLPMQQFQNPTAAAYPMQQTLNQASFAREQTHYENPMYSSTDERSEHRHAATTPYDDDTNLKGIDHTSDNSISESNVMLGEELGNVFDSNSS</sequence>
<dbReference type="InterPro" id="IPR036910">
    <property type="entry name" value="HMG_box_dom_sf"/>
</dbReference>
<keyword evidence="2" id="KW-0175">Coiled coil</keyword>
<dbReference type="EMBL" id="JALLPJ020001207">
    <property type="protein sequence ID" value="KAL3774163.1"/>
    <property type="molecule type" value="Genomic_DNA"/>
</dbReference>
<dbReference type="PANTHER" id="PTHR48112:SF15">
    <property type="entry name" value="HMG BOX DOMAIN-CONTAINING PROTEIN"/>
    <property type="match status" value="1"/>
</dbReference>
<keyword evidence="1" id="KW-0238">DNA-binding</keyword>
<evidence type="ECO:0000313" key="4">
    <source>
        <dbReference type="EMBL" id="KAL3774163.1"/>
    </source>
</evidence>
<proteinExistence type="predicted"/>